<evidence type="ECO:0000313" key="1">
    <source>
        <dbReference type="EMBL" id="OHA42982.1"/>
    </source>
</evidence>
<gene>
    <name evidence="1" type="ORF">A3G52_01945</name>
</gene>
<comment type="caution">
    <text evidence="1">The sequence shown here is derived from an EMBL/GenBank/DDBJ whole genome shotgun (WGS) entry which is preliminary data.</text>
</comment>
<protein>
    <submittedName>
        <fullName evidence="1">Uncharacterized protein</fullName>
    </submittedName>
</protein>
<dbReference type="AlphaFoldDB" id="A0A1G2P5T6"/>
<reference evidence="1 2" key="1">
    <citation type="journal article" date="2016" name="Nat. Commun.">
        <title>Thousands of microbial genomes shed light on interconnected biogeochemical processes in an aquifer system.</title>
        <authorList>
            <person name="Anantharaman K."/>
            <person name="Brown C.T."/>
            <person name="Hug L.A."/>
            <person name="Sharon I."/>
            <person name="Castelle C.J."/>
            <person name="Probst A.J."/>
            <person name="Thomas B.C."/>
            <person name="Singh A."/>
            <person name="Wilkins M.J."/>
            <person name="Karaoz U."/>
            <person name="Brodie E.L."/>
            <person name="Williams K.H."/>
            <person name="Hubbard S.S."/>
            <person name="Banfield J.F."/>
        </authorList>
    </citation>
    <scope>NUCLEOTIDE SEQUENCE [LARGE SCALE GENOMIC DNA]</scope>
</reference>
<name>A0A1G2P5T6_9BACT</name>
<sequence>MLEFIKNRPFFKGSVFLTTIAGDRNRIHLSRIPGYILHVAQYAFSDIDNDFTTVSGRLWFFY</sequence>
<organism evidence="1 2">
    <name type="scientific">Candidatus Taylorbacteria bacterium RIFCSPLOWO2_12_FULL_43_20</name>
    <dbReference type="NCBI Taxonomy" id="1802332"/>
    <lineage>
        <taxon>Bacteria</taxon>
        <taxon>Candidatus Tayloriibacteriota</taxon>
    </lineage>
</organism>
<proteinExistence type="predicted"/>
<evidence type="ECO:0000313" key="2">
    <source>
        <dbReference type="Proteomes" id="UP000177269"/>
    </source>
</evidence>
<dbReference type="EMBL" id="MHSK01000002">
    <property type="protein sequence ID" value="OHA42982.1"/>
    <property type="molecule type" value="Genomic_DNA"/>
</dbReference>
<accession>A0A1G2P5T6</accession>
<dbReference type="Proteomes" id="UP000177269">
    <property type="component" value="Unassembled WGS sequence"/>
</dbReference>